<evidence type="ECO:0000256" key="10">
    <source>
        <dbReference type="ARBA" id="ARBA00023136"/>
    </source>
</evidence>
<dbReference type="AlphaFoldDB" id="A0A0F7TZC4"/>
<keyword evidence="12 14" id="KW-0456">Lyase</keyword>
<keyword evidence="8 14" id="KW-1133">Transmembrane helix</keyword>
<evidence type="ECO:0000256" key="5">
    <source>
        <dbReference type="ARBA" id="ARBA00022516"/>
    </source>
</evidence>
<dbReference type="GO" id="GO:0102158">
    <property type="term" value="F:very-long-chain (3R)-3-hydroxyacyl-CoA dehydratase activity"/>
    <property type="evidence" value="ECO:0007669"/>
    <property type="project" value="UniProtKB-EC"/>
</dbReference>
<evidence type="ECO:0000256" key="1">
    <source>
        <dbReference type="ARBA" id="ARBA00004141"/>
    </source>
</evidence>
<feature type="transmembrane region" description="Helical" evidence="14">
    <location>
        <begin position="257"/>
        <end position="278"/>
    </location>
</feature>
<dbReference type="Proteomes" id="UP000042958">
    <property type="component" value="Unassembled WGS sequence"/>
</dbReference>
<dbReference type="OrthoDB" id="46988at2759"/>
<keyword evidence="5 14" id="KW-0444">Lipid biosynthesis</keyword>
<evidence type="ECO:0000256" key="12">
    <source>
        <dbReference type="ARBA" id="ARBA00023239"/>
    </source>
</evidence>
<dbReference type="GO" id="GO:0030497">
    <property type="term" value="P:fatty acid elongation"/>
    <property type="evidence" value="ECO:0007669"/>
    <property type="project" value="TreeGrafter"/>
</dbReference>
<dbReference type="PANTHER" id="PTHR11035:SF3">
    <property type="entry name" value="VERY-LONG-CHAIN (3R)-3-HYDROXYACYL-COA DEHYDRATASE"/>
    <property type="match status" value="1"/>
</dbReference>
<feature type="transmembrane region" description="Helical" evidence="14">
    <location>
        <begin position="161"/>
        <end position="181"/>
    </location>
</feature>
<keyword evidence="6 14" id="KW-0812">Transmembrane</keyword>
<dbReference type="GO" id="GO:0030148">
    <property type="term" value="P:sphingolipid biosynthetic process"/>
    <property type="evidence" value="ECO:0007669"/>
    <property type="project" value="TreeGrafter"/>
</dbReference>
<proteinExistence type="inferred from homology"/>
<name>A0A0F7TZC4_PENBI</name>
<accession>A0A0F7TZC4</accession>
<reference evidence="16" key="1">
    <citation type="journal article" date="2015" name="Genome Announc.">
        <title>Draft genome sequence of the fungus Penicillium brasilianum MG11.</title>
        <authorList>
            <person name="Horn F."/>
            <person name="Linde J."/>
            <person name="Mattern D.J."/>
            <person name="Walther G."/>
            <person name="Guthke R."/>
            <person name="Brakhage A.A."/>
            <person name="Valiante V."/>
        </authorList>
    </citation>
    <scope>NUCLEOTIDE SEQUENCE [LARGE SCALE GENOMIC DNA]</scope>
    <source>
        <strain evidence="16">MG11</strain>
    </source>
</reference>
<evidence type="ECO:0000256" key="11">
    <source>
        <dbReference type="ARBA" id="ARBA00023160"/>
    </source>
</evidence>
<dbReference type="Pfam" id="PF04387">
    <property type="entry name" value="PTPLA"/>
    <property type="match status" value="1"/>
</dbReference>
<keyword evidence="16" id="KW-1185">Reference proteome</keyword>
<evidence type="ECO:0000256" key="2">
    <source>
        <dbReference type="ARBA" id="ARBA00005194"/>
    </source>
</evidence>
<evidence type="ECO:0000313" key="15">
    <source>
        <dbReference type="EMBL" id="CEJ60800.1"/>
    </source>
</evidence>
<dbReference type="UniPathway" id="UPA00094"/>
<evidence type="ECO:0000256" key="3">
    <source>
        <dbReference type="ARBA" id="ARBA00007811"/>
    </source>
</evidence>
<evidence type="ECO:0000256" key="13">
    <source>
        <dbReference type="ARBA" id="ARBA00036671"/>
    </source>
</evidence>
<keyword evidence="9 14" id="KW-0443">Lipid metabolism</keyword>
<organism evidence="15 16">
    <name type="scientific">Penicillium brasilianum</name>
    <dbReference type="NCBI Taxonomy" id="104259"/>
    <lineage>
        <taxon>Eukaryota</taxon>
        <taxon>Fungi</taxon>
        <taxon>Dikarya</taxon>
        <taxon>Ascomycota</taxon>
        <taxon>Pezizomycotina</taxon>
        <taxon>Eurotiomycetes</taxon>
        <taxon>Eurotiomycetidae</taxon>
        <taxon>Eurotiales</taxon>
        <taxon>Aspergillaceae</taxon>
        <taxon>Penicillium</taxon>
    </lineage>
</organism>
<comment type="pathway">
    <text evidence="2 14">Lipid metabolism; fatty acid biosynthesis.</text>
</comment>
<evidence type="ECO:0000313" key="16">
    <source>
        <dbReference type="Proteomes" id="UP000042958"/>
    </source>
</evidence>
<evidence type="ECO:0000256" key="4">
    <source>
        <dbReference type="ARBA" id="ARBA00013122"/>
    </source>
</evidence>
<evidence type="ECO:0000256" key="9">
    <source>
        <dbReference type="ARBA" id="ARBA00023098"/>
    </source>
</evidence>
<dbReference type="GO" id="GO:0005789">
    <property type="term" value="C:endoplasmic reticulum membrane"/>
    <property type="evidence" value="ECO:0007669"/>
    <property type="project" value="UniProtKB-SubCell"/>
</dbReference>
<dbReference type="PANTHER" id="PTHR11035">
    <property type="entry name" value="VERY-LONG-CHAIN (3R)-3-HYDROXYACYL-COA DEHYDRATASE"/>
    <property type="match status" value="1"/>
</dbReference>
<protein>
    <recommendedName>
        <fullName evidence="4 14">Very-long-chain (3R)-3-hydroxyacyl-CoA dehydratase</fullName>
        <ecNumber evidence="4 14">4.2.1.134</ecNumber>
    </recommendedName>
</protein>
<keyword evidence="10 14" id="KW-0472">Membrane</keyword>
<comment type="function">
    <text evidence="14">Catalyzes the third of the four reactions of the long-chain fatty acids elongation cycle. This endoplasmic reticulum-bound enzymatic process, allows the addition of two carbons to the chain of long- and very long-chain fatty acids/VLCFAs per cycle. This enzyme catalyzes the dehydration of the 3-hydroxyacyl-CoA intermediate into trans-2,3-enoyl-CoA, within each cycle of fatty acid elongation. Thereby, it participates to the production of VLCFAs of different chain lengths that are involved in multiple biological processes as precursors of membrane lipids and lipid mediators.</text>
</comment>
<feature type="transmembrane region" description="Helical" evidence="14">
    <location>
        <begin position="117"/>
        <end position="141"/>
    </location>
</feature>
<evidence type="ECO:0000256" key="6">
    <source>
        <dbReference type="ARBA" id="ARBA00022692"/>
    </source>
</evidence>
<comment type="similarity">
    <text evidence="3 14">Belongs to the very long-chain fatty acids dehydratase HACD family.</text>
</comment>
<evidence type="ECO:0000256" key="14">
    <source>
        <dbReference type="RuleBase" id="RU363109"/>
    </source>
</evidence>
<dbReference type="EMBL" id="CDHK01000009">
    <property type="protein sequence ID" value="CEJ60800.1"/>
    <property type="molecule type" value="Genomic_DNA"/>
</dbReference>
<feature type="transmembrane region" description="Helical" evidence="14">
    <location>
        <begin position="290"/>
        <end position="310"/>
    </location>
</feature>
<evidence type="ECO:0000256" key="7">
    <source>
        <dbReference type="ARBA" id="ARBA00022832"/>
    </source>
</evidence>
<evidence type="ECO:0000256" key="8">
    <source>
        <dbReference type="ARBA" id="ARBA00022989"/>
    </source>
</evidence>
<dbReference type="EC" id="4.2.1.134" evidence="4 14"/>
<feature type="transmembrane region" description="Helical" evidence="14">
    <location>
        <begin position="193"/>
        <end position="215"/>
    </location>
</feature>
<dbReference type="GO" id="GO:0042761">
    <property type="term" value="P:very long-chain fatty acid biosynthetic process"/>
    <property type="evidence" value="ECO:0007669"/>
    <property type="project" value="TreeGrafter"/>
</dbReference>
<keyword evidence="7 14" id="KW-0276">Fatty acid metabolism</keyword>
<keyword evidence="11 14" id="KW-0275">Fatty acid biosynthesis</keyword>
<dbReference type="STRING" id="104259.A0A0F7TZC4"/>
<sequence length="328" mass="36046">MDLGKTQCLDHQMIGTAQQSAYVLQKVLNLQLNPHRKKKTNKRSKLSPHGNLLECLCNTNLGPFFRAQPGSTLPVSNPLCYHSSLSLAANPSKGHTQIMASKQSTSRPSGPTGLTRGYLFTYNTANLLTWGTCLLYTASLIPNALASNTLSSIFPTTFNPLLLATQSLALLEVLHSLVRLVRAPFITTAMQVASRLLVVWGILVPFGGEIVGARGTQVGDYAYLGCVAAWGITEVIRYGFFAITLSGGNVPAWWTWLRYNTFYVLYPIGITSECTLIFKALGPAGELNPLFQYFLIAVLVIYVPGSYILYTHMIAQRRKVLRGKKRAD</sequence>
<dbReference type="InterPro" id="IPR007482">
    <property type="entry name" value="Tyr_Pase-like_PTPLA"/>
</dbReference>
<keyword evidence="14" id="KW-0256">Endoplasmic reticulum</keyword>
<comment type="subcellular location">
    <subcellularLocation>
        <location evidence="14">Endoplasmic reticulum membrane</location>
        <topology evidence="14">Multi-pass membrane protein</topology>
    </subcellularLocation>
    <subcellularLocation>
        <location evidence="1">Membrane</location>
        <topology evidence="1">Multi-pass membrane protein</topology>
    </subcellularLocation>
</comment>
<gene>
    <name evidence="15" type="ORF">PMG11_09357</name>
</gene>
<comment type="catalytic activity">
    <reaction evidence="13 14">
        <text>a very-long-chain (3R)-3-hydroxyacyl-CoA = a very-long-chain (2E)-enoyl-CoA + H2O</text>
        <dbReference type="Rhea" id="RHEA:45812"/>
        <dbReference type="ChEBI" id="CHEBI:15377"/>
        <dbReference type="ChEBI" id="CHEBI:83728"/>
        <dbReference type="ChEBI" id="CHEBI:85440"/>
        <dbReference type="EC" id="4.2.1.134"/>
    </reaction>
</comment>